<dbReference type="RefSeq" id="WP_323335476.1">
    <property type="nucleotide sequence ID" value="NZ_JAYFSI010000015.1"/>
</dbReference>
<dbReference type="Proteomes" id="UP001304298">
    <property type="component" value="Unassembled WGS sequence"/>
</dbReference>
<evidence type="ECO:0000313" key="2">
    <source>
        <dbReference type="Proteomes" id="UP001304298"/>
    </source>
</evidence>
<dbReference type="EMBL" id="JAYFSI010000015">
    <property type="protein sequence ID" value="MEA5366314.1"/>
    <property type="molecule type" value="Genomic_DNA"/>
</dbReference>
<reference evidence="1 2" key="1">
    <citation type="submission" date="2023-12" db="EMBL/GenBank/DDBJ databases">
        <title>Amycolatopsis sp. V23-08.</title>
        <authorList>
            <person name="Somphong A."/>
        </authorList>
    </citation>
    <scope>NUCLEOTIDE SEQUENCE [LARGE SCALE GENOMIC DNA]</scope>
    <source>
        <strain evidence="1 2">V23-08</strain>
    </source>
</reference>
<protein>
    <submittedName>
        <fullName evidence="1">Uncharacterized protein</fullName>
    </submittedName>
</protein>
<sequence>MALGREDRSEEFLEHARRAYGDLRNPYYGFFADAQENNPWKSLLRGFGDFLDVEEWTDRTDDVSFSYVLSPHRRSRSGWLLWLSAVGPYAFLAYGNDPDTPLARGDVVTDFGEDRPAEEKRIIELLRDAGLTLLSAEEIEMTVDFHSPDGRFPVSAFVMLFSESDVPWWHEG</sequence>
<accession>A0ABU5RKR0</accession>
<name>A0ABU5RKR0_9PSEU</name>
<proteinExistence type="predicted"/>
<gene>
    <name evidence="1" type="ORF">VA596_42760</name>
</gene>
<keyword evidence="2" id="KW-1185">Reference proteome</keyword>
<evidence type="ECO:0000313" key="1">
    <source>
        <dbReference type="EMBL" id="MEA5366314.1"/>
    </source>
</evidence>
<comment type="caution">
    <text evidence="1">The sequence shown here is derived from an EMBL/GenBank/DDBJ whole genome shotgun (WGS) entry which is preliminary data.</text>
</comment>
<organism evidence="1 2">
    <name type="scientific">Amycolatopsis heterodermiae</name>
    <dbReference type="NCBI Taxonomy" id="3110235"/>
    <lineage>
        <taxon>Bacteria</taxon>
        <taxon>Bacillati</taxon>
        <taxon>Actinomycetota</taxon>
        <taxon>Actinomycetes</taxon>
        <taxon>Pseudonocardiales</taxon>
        <taxon>Pseudonocardiaceae</taxon>
        <taxon>Amycolatopsis</taxon>
    </lineage>
</organism>